<protein>
    <submittedName>
        <fullName evidence="8">Sigma-54 dependent transcriptional regulator</fullName>
    </submittedName>
</protein>
<dbReference type="Pfam" id="PF00158">
    <property type="entry name" value="Sigma54_activat"/>
    <property type="match status" value="1"/>
</dbReference>
<dbReference type="Pfam" id="PF00072">
    <property type="entry name" value="Response_reg"/>
    <property type="match status" value="1"/>
</dbReference>
<dbReference type="InterPro" id="IPR058031">
    <property type="entry name" value="AAA_lid_NorR"/>
</dbReference>
<evidence type="ECO:0000256" key="1">
    <source>
        <dbReference type="ARBA" id="ARBA00022741"/>
    </source>
</evidence>
<feature type="domain" description="Response regulatory" evidence="7">
    <location>
        <begin position="4"/>
        <end position="118"/>
    </location>
</feature>
<dbReference type="SUPFAM" id="SSF46689">
    <property type="entry name" value="Homeodomain-like"/>
    <property type="match status" value="1"/>
</dbReference>
<dbReference type="PANTHER" id="PTHR32071:SF121">
    <property type="entry name" value="SIGMA L-DEPENDENT TRANSCRIPTIONAL REGULATOR YQIR-RELATED"/>
    <property type="match status" value="1"/>
</dbReference>
<gene>
    <name evidence="8" type="ORF">VB776_15830</name>
</gene>
<evidence type="ECO:0000256" key="2">
    <source>
        <dbReference type="ARBA" id="ARBA00022840"/>
    </source>
</evidence>
<dbReference type="InterPro" id="IPR001789">
    <property type="entry name" value="Sig_transdc_resp-reg_receiver"/>
</dbReference>
<evidence type="ECO:0000256" key="5">
    <source>
        <dbReference type="PROSITE-ProRule" id="PRU00169"/>
    </source>
</evidence>
<dbReference type="SUPFAM" id="SSF52172">
    <property type="entry name" value="CheY-like"/>
    <property type="match status" value="1"/>
</dbReference>
<dbReference type="CDD" id="cd00009">
    <property type="entry name" value="AAA"/>
    <property type="match status" value="1"/>
</dbReference>
<dbReference type="Gene3D" id="3.40.50.300">
    <property type="entry name" value="P-loop containing nucleotide triphosphate hydrolases"/>
    <property type="match status" value="1"/>
</dbReference>
<dbReference type="RefSeq" id="WP_323697736.1">
    <property type="nucleotide sequence ID" value="NZ_JAYGIL010000020.1"/>
</dbReference>
<proteinExistence type="predicted"/>
<dbReference type="PROSITE" id="PS50045">
    <property type="entry name" value="SIGMA54_INTERACT_4"/>
    <property type="match status" value="1"/>
</dbReference>
<keyword evidence="5" id="KW-0597">Phosphoprotein</keyword>
<dbReference type="PROSITE" id="PS50110">
    <property type="entry name" value="RESPONSE_REGULATORY"/>
    <property type="match status" value="1"/>
</dbReference>
<organism evidence="8 9">
    <name type="scientific">Arcicella gelida</name>
    <dbReference type="NCBI Taxonomy" id="2984195"/>
    <lineage>
        <taxon>Bacteria</taxon>
        <taxon>Pseudomonadati</taxon>
        <taxon>Bacteroidota</taxon>
        <taxon>Cytophagia</taxon>
        <taxon>Cytophagales</taxon>
        <taxon>Flectobacillaceae</taxon>
        <taxon>Arcicella</taxon>
    </lineage>
</organism>
<dbReference type="InterPro" id="IPR025943">
    <property type="entry name" value="Sigma_54_int_dom_ATP-bd_2"/>
</dbReference>
<dbReference type="Proteomes" id="UP001303899">
    <property type="component" value="Unassembled WGS sequence"/>
</dbReference>
<feature type="domain" description="Sigma-54 factor interaction" evidence="6">
    <location>
        <begin position="138"/>
        <end position="367"/>
    </location>
</feature>
<dbReference type="Pfam" id="PF02954">
    <property type="entry name" value="HTH_8"/>
    <property type="match status" value="1"/>
</dbReference>
<evidence type="ECO:0000313" key="9">
    <source>
        <dbReference type="Proteomes" id="UP001303899"/>
    </source>
</evidence>
<evidence type="ECO:0000256" key="3">
    <source>
        <dbReference type="ARBA" id="ARBA00023015"/>
    </source>
</evidence>
<accession>A0ABU5S858</accession>
<reference evidence="8 9" key="1">
    <citation type="submission" date="2023-12" db="EMBL/GenBank/DDBJ databases">
        <title>Novel species of the genus Arcicella isolated from rivers.</title>
        <authorList>
            <person name="Lu H."/>
        </authorList>
    </citation>
    <scope>NUCLEOTIDE SEQUENCE [LARGE SCALE GENOMIC DNA]</scope>
    <source>
        <strain evidence="8 9">DC2W</strain>
    </source>
</reference>
<dbReference type="InterPro" id="IPR003593">
    <property type="entry name" value="AAA+_ATPase"/>
</dbReference>
<dbReference type="InterPro" id="IPR025662">
    <property type="entry name" value="Sigma_54_int_dom_ATP-bd_1"/>
</dbReference>
<comment type="caution">
    <text evidence="8">The sequence shown here is derived from an EMBL/GenBank/DDBJ whole genome shotgun (WGS) entry which is preliminary data.</text>
</comment>
<dbReference type="PANTHER" id="PTHR32071">
    <property type="entry name" value="TRANSCRIPTIONAL REGULATORY PROTEIN"/>
    <property type="match status" value="1"/>
</dbReference>
<evidence type="ECO:0000259" key="6">
    <source>
        <dbReference type="PROSITE" id="PS50045"/>
    </source>
</evidence>
<dbReference type="SUPFAM" id="SSF52540">
    <property type="entry name" value="P-loop containing nucleoside triphosphate hydrolases"/>
    <property type="match status" value="1"/>
</dbReference>
<dbReference type="SMART" id="SM00448">
    <property type="entry name" value="REC"/>
    <property type="match status" value="1"/>
</dbReference>
<name>A0ABU5S858_9BACT</name>
<dbReference type="CDD" id="cd00156">
    <property type="entry name" value="REC"/>
    <property type="match status" value="1"/>
</dbReference>
<keyword evidence="9" id="KW-1185">Reference proteome</keyword>
<feature type="modified residue" description="4-aspartylphosphate" evidence="5">
    <location>
        <position position="53"/>
    </location>
</feature>
<evidence type="ECO:0000259" key="7">
    <source>
        <dbReference type="PROSITE" id="PS50110"/>
    </source>
</evidence>
<evidence type="ECO:0000256" key="4">
    <source>
        <dbReference type="ARBA" id="ARBA00023163"/>
    </source>
</evidence>
<dbReference type="InterPro" id="IPR011006">
    <property type="entry name" value="CheY-like_superfamily"/>
</dbReference>
<dbReference type="InterPro" id="IPR002197">
    <property type="entry name" value="HTH_Fis"/>
</dbReference>
<dbReference type="Pfam" id="PF25601">
    <property type="entry name" value="AAA_lid_14"/>
    <property type="match status" value="1"/>
</dbReference>
<keyword evidence="2" id="KW-0067">ATP-binding</keyword>
<dbReference type="PROSITE" id="PS00675">
    <property type="entry name" value="SIGMA54_INTERACT_1"/>
    <property type="match status" value="1"/>
</dbReference>
<dbReference type="Gene3D" id="3.40.50.2300">
    <property type="match status" value="1"/>
</dbReference>
<keyword evidence="1" id="KW-0547">Nucleotide-binding</keyword>
<dbReference type="Gene3D" id="1.10.10.60">
    <property type="entry name" value="Homeodomain-like"/>
    <property type="match status" value="1"/>
</dbReference>
<dbReference type="Gene3D" id="1.10.8.60">
    <property type="match status" value="1"/>
</dbReference>
<dbReference type="EMBL" id="JAYGIL010000020">
    <property type="protein sequence ID" value="MEA5404403.1"/>
    <property type="molecule type" value="Genomic_DNA"/>
</dbReference>
<dbReference type="InterPro" id="IPR009057">
    <property type="entry name" value="Homeodomain-like_sf"/>
</dbReference>
<dbReference type="SMART" id="SM00382">
    <property type="entry name" value="AAA"/>
    <property type="match status" value="1"/>
</dbReference>
<dbReference type="PROSITE" id="PS00676">
    <property type="entry name" value="SIGMA54_INTERACT_2"/>
    <property type="match status" value="1"/>
</dbReference>
<dbReference type="InterPro" id="IPR002078">
    <property type="entry name" value="Sigma_54_int"/>
</dbReference>
<evidence type="ECO:0000313" key="8">
    <source>
        <dbReference type="EMBL" id="MEA5404403.1"/>
    </source>
</evidence>
<dbReference type="PRINTS" id="PR01590">
    <property type="entry name" value="HTHFIS"/>
</dbReference>
<keyword evidence="4" id="KW-0804">Transcription</keyword>
<sequence>MKGTVLIIDDEKQLRGLLKRIIELEDYTVWEVGDLKSAWKILENQAIQVVLSDVKLPDGNGVDFTQKFKEKYPSLEIIVMTAYGTIQDGIKAMKNGAFDYLVKGDDNEKILPMLSLALEKVQNQSPIIQPKSQGFEKVLGKSKQIKEVISLAQKVAKTDTTVLLTGETGTGKEVFANAIHQESKRALKNFVAVNCATFSREILESELFGHKAGAFTGATKDKKGLFEEADGGTIFLDEIGEMSLDLQAKLLRVLETGTFIKVGDTKLIKVDVRIISATNRDLSKEANEGHFRSDLFYRLSVFQIALPPLRERKTDIEVLARFFAKDFAKKFSISIADLQEDFLAKLTNYEWQGNIRELRNVIERTIILNENGYLTVESLPINIQFPAENLSSNLLNSFDLHTIEKQHIQKVLQHTKGNKTETARLLNIGLTTLYRKIEEYGIS</sequence>
<keyword evidence="3" id="KW-0805">Transcription regulation</keyword>
<dbReference type="InterPro" id="IPR027417">
    <property type="entry name" value="P-loop_NTPase"/>
</dbReference>